<name>A0A1V6LZQ4_9BACT</name>
<dbReference type="PANTHER" id="PTHR33375:SF1">
    <property type="entry name" value="CHROMOSOME-PARTITIONING PROTEIN PARB-RELATED"/>
    <property type="match status" value="1"/>
</dbReference>
<comment type="caution">
    <text evidence="5">The sequence shown here is derived from an EMBL/GenBank/DDBJ whole genome shotgun (WGS) entry which is preliminary data.</text>
</comment>
<dbReference type="SMART" id="SM00470">
    <property type="entry name" value="ParB"/>
    <property type="match status" value="1"/>
</dbReference>
<dbReference type="NCBIfam" id="TIGR00180">
    <property type="entry name" value="parB_part"/>
    <property type="match status" value="1"/>
</dbReference>
<dbReference type="SUPFAM" id="SSF110849">
    <property type="entry name" value="ParB/Sulfiredoxin"/>
    <property type="match status" value="1"/>
</dbReference>
<dbReference type="InterPro" id="IPR001387">
    <property type="entry name" value="Cro/C1-type_HTH"/>
</dbReference>
<dbReference type="SUPFAM" id="SSF109709">
    <property type="entry name" value="KorB DNA-binding domain-like"/>
    <property type="match status" value="1"/>
</dbReference>
<dbReference type="FunFam" id="3.90.1530.30:FF:000001">
    <property type="entry name" value="Chromosome partitioning protein ParB"/>
    <property type="match status" value="1"/>
</dbReference>
<dbReference type="GO" id="GO:0003677">
    <property type="term" value="F:DNA binding"/>
    <property type="evidence" value="ECO:0007669"/>
    <property type="project" value="UniProtKB-KW"/>
</dbReference>
<keyword evidence="3" id="KW-0238">DNA-binding</keyword>
<sequence>MSKKEKLSRSLQSLLGGVIGIEANAGQDVIIKINPEDVQPSNHQPRHVFNEGEMEGLVASVKKHGILQPVIVKPLPHGYMLIAGERRWRAARQLGLKEIPAIVRHSDDVNTLEIALIENIQREDLNPIEKAKGFKELVNKFGFTQEQVAKAMGKDRSSVANYLRLLELPQKIQEDVSRGTISMGHARAIMALRDHETQQMLCERILKEGLSVREVEEIVSMEKNQGKPKKLVGTKTTTPHIQDLEDQFRRFFRTKVTIRERNGRGSISIAFHSNDEFGRIANTLGIRLS</sequence>
<dbReference type="PANTHER" id="PTHR33375">
    <property type="entry name" value="CHROMOSOME-PARTITIONING PROTEIN PARB-RELATED"/>
    <property type="match status" value="1"/>
</dbReference>
<dbReference type="FunFam" id="1.10.10.2830:FF:000001">
    <property type="entry name" value="Chromosome partitioning protein ParB"/>
    <property type="match status" value="1"/>
</dbReference>
<dbReference type="Gene3D" id="1.10.10.2830">
    <property type="match status" value="1"/>
</dbReference>
<dbReference type="PROSITE" id="PS50943">
    <property type="entry name" value="HTH_CROC1"/>
    <property type="match status" value="1"/>
</dbReference>
<reference evidence="5 6" key="1">
    <citation type="journal article" date="2016" name="Genome Announc.">
        <title>Draft Genome Sequence of the Anaerobic Ammonium-Oxidizing Bacterium 'Candidatus Brocadia sp. 40'.</title>
        <authorList>
            <person name="Ali M."/>
            <person name="Haroon M.F."/>
            <person name="Narita Y."/>
            <person name="Zhang L."/>
            <person name="Rangel Shaw D."/>
            <person name="Okabe S."/>
            <person name="Saikaly P.E."/>
        </authorList>
    </citation>
    <scope>NUCLEOTIDE SEQUENCE [LARGE SCALE GENOMIC DNA]</scope>
    <source>
        <strain evidence="5 6">40</strain>
    </source>
</reference>
<dbReference type="Pfam" id="PF02195">
    <property type="entry name" value="ParB_N"/>
    <property type="match status" value="1"/>
</dbReference>
<keyword evidence="6" id="KW-1185">Reference proteome</keyword>
<dbReference type="GO" id="GO:0007059">
    <property type="term" value="P:chromosome segregation"/>
    <property type="evidence" value="ECO:0007669"/>
    <property type="project" value="UniProtKB-KW"/>
</dbReference>
<keyword evidence="2" id="KW-0159">Chromosome partition</keyword>
<dbReference type="EMBL" id="MJUW02000081">
    <property type="protein sequence ID" value="OQD45631.1"/>
    <property type="molecule type" value="Genomic_DNA"/>
</dbReference>
<evidence type="ECO:0000256" key="2">
    <source>
        <dbReference type="ARBA" id="ARBA00022829"/>
    </source>
</evidence>
<dbReference type="InterPro" id="IPR003115">
    <property type="entry name" value="ParB_N"/>
</dbReference>
<dbReference type="Proteomes" id="UP000242219">
    <property type="component" value="Unassembled WGS sequence"/>
</dbReference>
<feature type="domain" description="HTH cro/C1-type" evidence="4">
    <location>
        <begin position="134"/>
        <end position="164"/>
    </location>
</feature>
<evidence type="ECO:0000256" key="1">
    <source>
        <dbReference type="ARBA" id="ARBA00006295"/>
    </source>
</evidence>
<comment type="similarity">
    <text evidence="1">Belongs to the ParB family.</text>
</comment>
<dbReference type="InterPro" id="IPR036086">
    <property type="entry name" value="ParB/Sulfiredoxin_sf"/>
</dbReference>
<dbReference type="Gene3D" id="3.90.1530.30">
    <property type="match status" value="1"/>
</dbReference>
<evidence type="ECO:0000256" key="3">
    <source>
        <dbReference type="ARBA" id="ARBA00023125"/>
    </source>
</evidence>
<dbReference type="Pfam" id="PF23552">
    <property type="entry name" value="ParB_C"/>
    <property type="match status" value="1"/>
</dbReference>
<evidence type="ECO:0000313" key="6">
    <source>
        <dbReference type="Proteomes" id="UP000242219"/>
    </source>
</evidence>
<dbReference type="Pfam" id="PF17762">
    <property type="entry name" value="HTH_ParB"/>
    <property type="match status" value="1"/>
</dbReference>
<organism evidence="5 6">
    <name type="scientific">Candidatus Brocadia sapporoensis</name>
    <dbReference type="NCBI Taxonomy" id="392547"/>
    <lineage>
        <taxon>Bacteria</taxon>
        <taxon>Pseudomonadati</taxon>
        <taxon>Planctomycetota</taxon>
        <taxon>Candidatus Brocadiia</taxon>
        <taxon>Candidatus Brocadiales</taxon>
        <taxon>Candidatus Brocadiaceae</taxon>
        <taxon>Candidatus Brocadia</taxon>
    </lineage>
</organism>
<evidence type="ECO:0000313" key="5">
    <source>
        <dbReference type="EMBL" id="OQD45631.1"/>
    </source>
</evidence>
<dbReference type="AlphaFoldDB" id="A0A1V6LZQ4"/>
<accession>A0A1V6LZQ4</accession>
<proteinExistence type="inferred from homology"/>
<dbReference type="InterPro" id="IPR050336">
    <property type="entry name" value="Chromosome_partition/occlusion"/>
</dbReference>
<evidence type="ECO:0000259" key="4">
    <source>
        <dbReference type="PROSITE" id="PS50943"/>
    </source>
</evidence>
<dbReference type="InterPro" id="IPR004437">
    <property type="entry name" value="ParB/RepB/Spo0J"/>
</dbReference>
<dbReference type="InterPro" id="IPR041468">
    <property type="entry name" value="HTH_ParB/Spo0J"/>
</dbReference>
<dbReference type="RefSeq" id="WP_070067214.1">
    <property type="nucleotide sequence ID" value="NZ_MJUW02000081.1"/>
</dbReference>
<protein>
    <recommendedName>
        <fullName evidence="4">HTH cro/C1-type domain-containing protein</fullName>
    </recommendedName>
</protein>
<gene>
    <name evidence="5" type="ORF">BIY37_07580</name>
</gene>
<dbReference type="GO" id="GO:0045881">
    <property type="term" value="P:positive regulation of sporulation resulting in formation of a cellular spore"/>
    <property type="evidence" value="ECO:0007669"/>
    <property type="project" value="TreeGrafter"/>
</dbReference>
<dbReference type="InterPro" id="IPR057240">
    <property type="entry name" value="ParB_dimer_C"/>
</dbReference>
<dbReference type="CDD" id="cd16393">
    <property type="entry name" value="SPO0J_N"/>
    <property type="match status" value="1"/>
</dbReference>
<dbReference type="GO" id="GO:0005694">
    <property type="term" value="C:chromosome"/>
    <property type="evidence" value="ECO:0007669"/>
    <property type="project" value="TreeGrafter"/>
</dbReference>